<dbReference type="PROSITE" id="PS51128">
    <property type="entry name" value="ZF_DKSA_2"/>
    <property type="match status" value="1"/>
</dbReference>
<dbReference type="Gene3D" id="1.20.120.910">
    <property type="entry name" value="DksA, coiled-coil domain"/>
    <property type="match status" value="1"/>
</dbReference>
<dbReference type="STRING" id="1802206.A3D35_03475"/>
<reference evidence="6 7" key="1">
    <citation type="journal article" date="2016" name="Nat. Commun.">
        <title>Thousands of microbial genomes shed light on interconnected biogeochemical processes in an aquifer system.</title>
        <authorList>
            <person name="Anantharaman K."/>
            <person name="Brown C.T."/>
            <person name="Hug L.A."/>
            <person name="Sharon I."/>
            <person name="Castelle C.J."/>
            <person name="Probst A.J."/>
            <person name="Thomas B.C."/>
            <person name="Singh A."/>
            <person name="Wilkins M.J."/>
            <person name="Karaoz U."/>
            <person name="Brodie E.L."/>
            <person name="Williams K.H."/>
            <person name="Hubbard S.S."/>
            <person name="Banfield J.F."/>
        </authorList>
    </citation>
    <scope>NUCLEOTIDE SEQUENCE [LARGE SCALE GENOMIC DNA]</scope>
</reference>
<dbReference type="Proteomes" id="UP000176421">
    <property type="component" value="Unassembled WGS sequence"/>
</dbReference>
<dbReference type="PANTHER" id="PTHR33823:SF4">
    <property type="entry name" value="GENERAL STRESS PROTEIN 16O"/>
    <property type="match status" value="1"/>
</dbReference>
<gene>
    <name evidence="6" type="ORF">A3D35_03475</name>
</gene>
<dbReference type="EMBL" id="MHOS01000009">
    <property type="protein sequence ID" value="OGZ69425.1"/>
    <property type="molecule type" value="Genomic_DNA"/>
</dbReference>
<dbReference type="InterPro" id="IPR000962">
    <property type="entry name" value="Znf_DskA_TraR"/>
</dbReference>
<keyword evidence="1" id="KW-0479">Metal-binding</keyword>
<dbReference type="InterPro" id="IPR020458">
    <property type="entry name" value="Znf_DskA_TraR_CS"/>
</dbReference>
<evidence type="ECO:0000256" key="3">
    <source>
        <dbReference type="ARBA" id="ARBA00022833"/>
    </source>
</evidence>
<feature type="zinc finger region" description="dksA C4-type" evidence="4">
    <location>
        <begin position="92"/>
        <end position="116"/>
    </location>
</feature>
<feature type="domain" description="Zinc finger DksA/TraR C4-type" evidence="5">
    <location>
        <begin position="87"/>
        <end position="116"/>
    </location>
</feature>
<dbReference type="GO" id="GO:0008270">
    <property type="term" value="F:zinc ion binding"/>
    <property type="evidence" value="ECO:0007669"/>
    <property type="project" value="UniProtKB-KW"/>
</dbReference>
<dbReference type="PANTHER" id="PTHR33823">
    <property type="entry name" value="RNA POLYMERASE-BINDING TRANSCRIPTION FACTOR DKSA-RELATED"/>
    <property type="match status" value="1"/>
</dbReference>
<evidence type="ECO:0000313" key="7">
    <source>
        <dbReference type="Proteomes" id="UP000176421"/>
    </source>
</evidence>
<accession>A0A1G2I3U5</accession>
<keyword evidence="2" id="KW-0863">Zinc-finger</keyword>
<organism evidence="6 7">
    <name type="scientific">Candidatus Staskawiczbacteria bacterium RIFCSPHIGHO2_02_FULL_34_9</name>
    <dbReference type="NCBI Taxonomy" id="1802206"/>
    <lineage>
        <taxon>Bacteria</taxon>
        <taxon>Candidatus Staskawicziibacteriota</taxon>
    </lineage>
</organism>
<dbReference type="PROSITE" id="PS01102">
    <property type="entry name" value="ZF_DKSA_1"/>
    <property type="match status" value="1"/>
</dbReference>
<dbReference type="Pfam" id="PF01258">
    <property type="entry name" value="zf-dskA_traR"/>
    <property type="match status" value="1"/>
</dbReference>
<evidence type="ECO:0000256" key="4">
    <source>
        <dbReference type="PROSITE-ProRule" id="PRU00510"/>
    </source>
</evidence>
<name>A0A1G2I3U5_9BACT</name>
<evidence type="ECO:0000256" key="1">
    <source>
        <dbReference type="ARBA" id="ARBA00022723"/>
    </source>
</evidence>
<proteinExistence type="predicted"/>
<sequence length="118" mass="13747">MEKNLLEQLKEKLENEKLSIEKELGSFATADTDQKDNWNTRYPNREMGNMEEEADEMQEYDNMLSVEHNLELRLKDINLAIEKIGNGSYGKCEKCGSEIEEERLKANPEARLCMKCNK</sequence>
<dbReference type="AlphaFoldDB" id="A0A1G2I3U5"/>
<evidence type="ECO:0000259" key="5">
    <source>
        <dbReference type="Pfam" id="PF01258"/>
    </source>
</evidence>
<dbReference type="SUPFAM" id="SSF57716">
    <property type="entry name" value="Glucocorticoid receptor-like (DNA-binding domain)"/>
    <property type="match status" value="1"/>
</dbReference>
<evidence type="ECO:0000313" key="6">
    <source>
        <dbReference type="EMBL" id="OGZ69425.1"/>
    </source>
</evidence>
<evidence type="ECO:0000256" key="2">
    <source>
        <dbReference type="ARBA" id="ARBA00022771"/>
    </source>
</evidence>
<comment type="caution">
    <text evidence="6">The sequence shown here is derived from an EMBL/GenBank/DDBJ whole genome shotgun (WGS) entry which is preliminary data.</text>
</comment>
<protein>
    <recommendedName>
        <fullName evidence="5">Zinc finger DksA/TraR C4-type domain-containing protein</fullName>
    </recommendedName>
</protein>
<keyword evidence="3" id="KW-0862">Zinc</keyword>